<feature type="compositionally biased region" description="Low complexity" evidence="1">
    <location>
        <begin position="14"/>
        <end position="27"/>
    </location>
</feature>
<dbReference type="AlphaFoldDB" id="A0AAX4HZY0"/>
<feature type="transmembrane region" description="Helical" evidence="2">
    <location>
        <begin position="103"/>
        <end position="124"/>
    </location>
</feature>
<gene>
    <name evidence="3" type="ORF">CDEST_01656</name>
</gene>
<feature type="compositionally biased region" description="Polar residues" evidence="1">
    <location>
        <begin position="28"/>
        <end position="38"/>
    </location>
</feature>
<evidence type="ECO:0000256" key="2">
    <source>
        <dbReference type="SAM" id="Phobius"/>
    </source>
</evidence>
<accession>A0AAX4HZY0</accession>
<feature type="region of interest" description="Disordered" evidence="1">
    <location>
        <begin position="12"/>
        <end position="76"/>
    </location>
</feature>
<name>A0AAX4HZY0_9PEZI</name>
<dbReference type="RefSeq" id="XP_062773866.1">
    <property type="nucleotide sequence ID" value="XM_062917815.1"/>
</dbReference>
<protein>
    <submittedName>
        <fullName evidence="3">Uncharacterized protein</fullName>
    </submittedName>
</protein>
<dbReference type="Proteomes" id="UP001322277">
    <property type="component" value="Chromosome 1"/>
</dbReference>
<reference evidence="4" key="1">
    <citation type="journal article" date="2023" name="bioRxiv">
        <title>Complete genome of the Medicago anthracnose fungus, Colletotrichum destructivum, reveals a mini-chromosome-like region within a core chromosome.</title>
        <authorList>
            <person name="Lapalu N."/>
            <person name="Simon A."/>
            <person name="Lu A."/>
            <person name="Plaumann P.-L."/>
            <person name="Amselem J."/>
            <person name="Pigne S."/>
            <person name="Auger A."/>
            <person name="Koch C."/>
            <person name="Dallery J.-F."/>
            <person name="O'Connell R.J."/>
        </authorList>
    </citation>
    <scope>NUCLEOTIDE SEQUENCE [LARGE SCALE GENOMIC DNA]</scope>
    <source>
        <strain evidence="4">CBS 520.97</strain>
    </source>
</reference>
<sequence length="128" mass="13050">MGILIFNVTLRNCPPASAAGPPGESSSQTRSTPSGQQAPPSPDNTDSELPEERKAEEVSASGRGVSDQSTGGAMGTVRVAGGGVELEIIGGADAQLDVRMGTAVVVFLAVVVVFLAIFLGGVYIRYSK</sequence>
<keyword evidence="2" id="KW-0812">Transmembrane</keyword>
<keyword evidence="2" id="KW-0472">Membrane</keyword>
<evidence type="ECO:0000313" key="3">
    <source>
        <dbReference type="EMBL" id="WQF76642.1"/>
    </source>
</evidence>
<dbReference type="KEGG" id="cdet:87938159"/>
<evidence type="ECO:0000313" key="4">
    <source>
        <dbReference type="Proteomes" id="UP001322277"/>
    </source>
</evidence>
<keyword evidence="4" id="KW-1185">Reference proteome</keyword>
<proteinExistence type="predicted"/>
<evidence type="ECO:0000256" key="1">
    <source>
        <dbReference type="SAM" id="MobiDB-lite"/>
    </source>
</evidence>
<dbReference type="GeneID" id="87938159"/>
<dbReference type="EMBL" id="CP137305">
    <property type="protein sequence ID" value="WQF76642.1"/>
    <property type="molecule type" value="Genomic_DNA"/>
</dbReference>
<keyword evidence="2" id="KW-1133">Transmembrane helix</keyword>
<organism evidence="3 4">
    <name type="scientific">Colletotrichum destructivum</name>
    <dbReference type="NCBI Taxonomy" id="34406"/>
    <lineage>
        <taxon>Eukaryota</taxon>
        <taxon>Fungi</taxon>
        <taxon>Dikarya</taxon>
        <taxon>Ascomycota</taxon>
        <taxon>Pezizomycotina</taxon>
        <taxon>Sordariomycetes</taxon>
        <taxon>Hypocreomycetidae</taxon>
        <taxon>Glomerellales</taxon>
        <taxon>Glomerellaceae</taxon>
        <taxon>Colletotrichum</taxon>
        <taxon>Colletotrichum destructivum species complex</taxon>
    </lineage>
</organism>